<reference evidence="1 2" key="1">
    <citation type="submission" date="2019-07" db="EMBL/GenBank/DDBJ databases">
        <title>Draft genome assembly of a fouling barnacle, Amphibalanus amphitrite (Darwin, 1854): The first reference genome for Thecostraca.</title>
        <authorList>
            <person name="Kim W."/>
        </authorList>
    </citation>
    <scope>NUCLEOTIDE SEQUENCE [LARGE SCALE GENOMIC DNA]</scope>
    <source>
        <strain evidence="1">SNU_AA5</strain>
        <tissue evidence="1">Soma without cirri and trophi</tissue>
    </source>
</reference>
<dbReference type="EMBL" id="VIIS01001403">
    <property type="protein sequence ID" value="KAF0298913.1"/>
    <property type="molecule type" value="Genomic_DNA"/>
</dbReference>
<evidence type="ECO:0000313" key="1">
    <source>
        <dbReference type="EMBL" id="KAF0298913.1"/>
    </source>
</evidence>
<keyword evidence="2" id="KW-1185">Reference proteome</keyword>
<accession>A0A6A4VZ16</accession>
<dbReference type="Proteomes" id="UP000440578">
    <property type="component" value="Unassembled WGS sequence"/>
</dbReference>
<gene>
    <name evidence="1" type="ORF">FJT64_003775</name>
</gene>
<name>A0A6A4VZ16_AMPAM</name>
<protein>
    <recommendedName>
        <fullName evidence="3">Endonuclease/exonuclease/phosphatase domain-containing protein</fullName>
    </recommendedName>
</protein>
<proteinExistence type="predicted"/>
<dbReference type="InterPro" id="IPR036691">
    <property type="entry name" value="Endo/exonu/phosph_ase_sf"/>
</dbReference>
<sequence length="273" mass="30703">MTSGLQHLEGQLRAALCTTKPVYLLGDININILDTDSSPVHRYHTMLHELIMTQLVKRPTHLHPTPAALDHVITDQCSSAPETEVLPDAISDHQPVVVSARLGRVRVPARWRVARRWGRADWDAICLGFLESDWSGVDGATDVNECTQALMSIWNSVIDRFCPMKRVRVSKPNCPWLTENPELTALMAERNSARDTWLCLRTAESKVDYTRLRNAVKSRLISDRRSHGQLLIGGYVGSLIGIYSEKRCSIQPRVYGINENGIDALNQLILNIF</sequence>
<dbReference type="Gene3D" id="3.60.10.10">
    <property type="entry name" value="Endonuclease/exonuclease/phosphatase"/>
    <property type="match status" value="1"/>
</dbReference>
<dbReference type="PANTHER" id="PTHR47510">
    <property type="entry name" value="REVERSE TRANSCRIPTASE DOMAIN-CONTAINING PROTEIN"/>
    <property type="match status" value="1"/>
</dbReference>
<dbReference type="PANTHER" id="PTHR47510:SF3">
    <property type="entry name" value="ENDO_EXONUCLEASE_PHOSPHATASE DOMAIN-CONTAINING PROTEIN"/>
    <property type="match status" value="1"/>
</dbReference>
<dbReference type="AlphaFoldDB" id="A0A6A4VZ16"/>
<evidence type="ECO:0000313" key="2">
    <source>
        <dbReference type="Proteomes" id="UP000440578"/>
    </source>
</evidence>
<comment type="caution">
    <text evidence="1">The sequence shown here is derived from an EMBL/GenBank/DDBJ whole genome shotgun (WGS) entry which is preliminary data.</text>
</comment>
<evidence type="ECO:0008006" key="3">
    <source>
        <dbReference type="Google" id="ProtNLM"/>
    </source>
</evidence>
<dbReference type="SUPFAM" id="SSF56219">
    <property type="entry name" value="DNase I-like"/>
    <property type="match status" value="1"/>
</dbReference>
<organism evidence="1 2">
    <name type="scientific">Amphibalanus amphitrite</name>
    <name type="common">Striped barnacle</name>
    <name type="synonym">Balanus amphitrite</name>
    <dbReference type="NCBI Taxonomy" id="1232801"/>
    <lineage>
        <taxon>Eukaryota</taxon>
        <taxon>Metazoa</taxon>
        <taxon>Ecdysozoa</taxon>
        <taxon>Arthropoda</taxon>
        <taxon>Crustacea</taxon>
        <taxon>Multicrustacea</taxon>
        <taxon>Cirripedia</taxon>
        <taxon>Thoracica</taxon>
        <taxon>Thoracicalcarea</taxon>
        <taxon>Balanomorpha</taxon>
        <taxon>Balanoidea</taxon>
        <taxon>Balanidae</taxon>
        <taxon>Amphibalaninae</taxon>
        <taxon>Amphibalanus</taxon>
    </lineage>
</organism>